<proteinExistence type="predicted"/>
<dbReference type="Gene3D" id="2.160.20.80">
    <property type="entry name" value="E3 ubiquitin-protein ligase SopA"/>
    <property type="match status" value="1"/>
</dbReference>
<dbReference type="EMBL" id="BPLR01000182">
    <property type="protein sequence ID" value="GIY92685.1"/>
    <property type="molecule type" value="Genomic_DNA"/>
</dbReference>
<reference evidence="1 2" key="1">
    <citation type="submission" date="2021-06" db="EMBL/GenBank/DDBJ databases">
        <title>Caerostris extrusa draft genome.</title>
        <authorList>
            <person name="Kono N."/>
            <person name="Arakawa K."/>
        </authorList>
    </citation>
    <scope>NUCLEOTIDE SEQUENCE [LARGE SCALE GENOMIC DNA]</scope>
</reference>
<gene>
    <name evidence="1" type="ORF">CEXT_769381</name>
</gene>
<dbReference type="AlphaFoldDB" id="A0AAV4XFB8"/>
<sequence length="215" mass="25015">MQCYARDLRVGVRCNIIQGSPITRRDVEDVMLCKLYLLRVHVRRCNVNQGSSITRTCKRCNVIQCSPMTHTYRRCNAIQSSPITRRCRRCNVMQVHLLRVDVEDARSKFTYYAQMKIMLCKGSLLRVHVRCNVQGSSITRTCKRCNVIQCSLRCIHVEDVMLCKVHLLRVDVEDAMSTGVHLLRVDVKDAILSNVHLLRRICRRCNVMQVHLLRM</sequence>
<accession>A0AAV4XFB8</accession>
<dbReference type="SUPFAM" id="SSF141571">
    <property type="entry name" value="Pentapeptide repeat-like"/>
    <property type="match status" value="1"/>
</dbReference>
<organism evidence="1 2">
    <name type="scientific">Caerostris extrusa</name>
    <name type="common">Bark spider</name>
    <name type="synonym">Caerostris bankana</name>
    <dbReference type="NCBI Taxonomy" id="172846"/>
    <lineage>
        <taxon>Eukaryota</taxon>
        <taxon>Metazoa</taxon>
        <taxon>Ecdysozoa</taxon>
        <taxon>Arthropoda</taxon>
        <taxon>Chelicerata</taxon>
        <taxon>Arachnida</taxon>
        <taxon>Araneae</taxon>
        <taxon>Araneomorphae</taxon>
        <taxon>Entelegynae</taxon>
        <taxon>Araneoidea</taxon>
        <taxon>Araneidae</taxon>
        <taxon>Caerostris</taxon>
    </lineage>
</organism>
<evidence type="ECO:0000313" key="1">
    <source>
        <dbReference type="EMBL" id="GIY92685.1"/>
    </source>
</evidence>
<evidence type="ECO:0000313" key="2">
    <source>
        <dbReference type="Proteomes" id="UP001054945"/>
    </source>
</evidence>
<protein>
    <submittedName>
        <fullName evidence="1">Uncharacterized protein</fullName>
    </submittedName>
</protein>
<name>A0AAV4XFB8_CAEEX</name>
<keyword evidence="2" id="KW-1185">Reference proteome</keyword>
<dbReference type="Proteomes" id="UP001054945">
    <property type="component" value="Unassembled WGS sequence"/>
</dbReference>
<comment type="caution">
    <text evidence="1">The sequence shown here is derived from an EMBL/GenBank/DDBJ whole genome shotgun (WGS) entry which is preliminary data.</text>
</comment>